<proteinExistence type="predicted"/>
<organism evidence="2 3">
    <name type="scientific">Phytophthora citrophthora</name>
    <dbReference type="NCBI Taxonomy" id="4793"/>
    <lineage>
        <taxon>Eukaryota</taxon>
        <taxon>Sar</taxon>
        <taxon>Stramenopiles</taxon>
        <taxon>Oomycota</taxon>
        <taxon>Peronosporomycetes</taxon>
        <taxon>Peronosporales</taxon>
        <taxon>Peronosporaceae</taxon>
        <taxon>Phytophthora</taxon>
    </lineage>
</organism>
<feature type="chain" id="PRO_5042138090" description="RxLR effector protein" evidence="1">
    <location>
        <begin position="25"/>
        <end position="162"/>
    </location>
</feature>
<name>A0AAD9GB70_9STRA</name>
<dbReference type="AlphaFoldDB" id="A0AAD9GB70"/>
<evidence type="ECO:0000256" key="1">
    <source>
        <dbReference type="SAM" id="SignalP"/>
    </source>
</evidence>
<gene>
    <name evidence="2" type="ORF">P3T76_010927</name>
</gene>
<dbReference type="EMBL" id="JASMQC010000024">
    <property type="protein sequence ID" value="KAK1935161.1"/>
    <property type="molecule type" value="Genomic_DNA"/>
</dbReference>
<feature type="signal peptide" evidence="1">
    <location>
        <begin position="1"/>
        <end position="24"/>
    </location>
</feature>
<evidence type="ECO:0008006" key="4">
    <source>
        <dbReference type="Google" id="ProtNLM"/>
    </source>
</evidence>
<keyword evidence="1" id="KW-0732">Signal</keyword>
<reference evidence="2" key="1">
    <citation type="submission" date="2023-08" db="EMBL/GenBank/DDBJ databases">
        <title>Reference Genome Resource for the Citrus Pathogen Phytophthora citrophthora.</title>
        <authorList>
            <person name="Moller H."/>
            <person name="Coetzee B."/>
            <person name="Rose L.J."/>
            <person name="Van Niekerk J.M."/>
        </authorList>
    </citation>
    <scope>NUCLEOTIDE SEQUENCE</scope>
    <source>
        <strain evidence="2">STE-U-9442</strain>
    </source>
</reference>
<evidence type="ECO:0000313" key="2">
    <source>
        <dbReference type="EMBL" id="KAK1935161.1"/>
    </source>
</evidence>
<accession>A0AAD9GB70</accession>
<sequence length="162" mass="17371">MVFIHGCKPLLFLVCVVVAPPSSAFSFSSLFGNDDSEASSTHDNPETAPRQPLLDAADWFLTEQELTDSIGGSPRSDMATYTIGNAVTPFTASNEYFNAVYGDLMATKEGDRVLLTAWAAALLPLKPDVDPTGSKTRLDKVIVGVVKRGGSFNILAWASIKE</sequence>
<keyword evidence="3" id="KW-1185">Reference proteome</keyword>
<evidence type="ECO:0000313" key="3">
    <source>
        <dbReference type="Proteomes" id="UP001259832"/>
    </source>
</evidence>
<protein>
    <recommendedName>
        <fullName evidence="4">RxLR effector protein</fullName>
    </recommendedName>
</protein>
<comment type="caution">
    <text evidence="2">The sequence shown here is derived from an EMBL/GenBank/DDBJ whole genome shotgun (WGS) entry which is preliminary data.</text>
</comment>
<dbReference type="Proteomes" id="UP001259832">
    <property type="component" value="Unassembled WGS sequence"/>
</dbReference>